<evidence type="ECO:0000256" key="3">
    <source>
        <dbReference type="ARBA" id="ARBA00022776"/>
    </source>
</evidence>
<dbReference type="InterPro" id="IPR011989">
    <property type="entry name" value="ARM-like"/>
</dbReference>
<dbReference type="SUPFAM" id="SSF48371">
    <property type="entry name" value="ARM repeat"/>
    <property type="match status" value="1"/>
</dbReference>
<reference evidence="10" key="1">
    <citation type="submission" date="2022-11" db="EMBL/GenBank/DDBJ databases">
        <authorList>
            <person name="Kikuchi T."/>
        </authorList>
    </citation>
    <scope>NUCLEOTIDE SEQUENCE</scope>
    <source>
        <strain evidence="10">PS1010</strain>
    </source>
</reference>
<feature type="compositionally biased region" description="Polar residues" evidence="8">
    <location>
        <begin position="1366"/>
        <end position="1384"/>
    </location>
</feature>
<evidence type="ECO:0000256" key="2">
    <source>
        <dbReference type="ARBA" id="ARBA00022618"/>
    </source>
</evidence>
<feature type="region of interest" description="Disordered" evidence="8">
    <location>
        <begin position="1409"/>
        <end position="1564"/>
    </location>
</feature>
<evidence type="ECO:0000259" key="9">
    <source>
        <dbReference type="Pfam" id="PF12717"/>
    </source>
</evidence>
<evidence type="ECO:0000256" key="6">
    <source>
        <dbReference type="ARBA" id="ARBA00023306"/>
    </source>
</evidence>
<sequence>MLFFIFLKFESDFHEDLVKKMADPQFSELIGTFFQQCNDIADIWASDCEKCNYENFEDFCESNDLEFFQQDDFANVLREVNKGATELLLNNSNDDICQIFESSEVIPLKFNLLVWYKLENARRPDSSNLEVYEGVSIANIYIAMCSMKGANAAKLFQSALFEKCLKIMRNCVRTIRMGELIGSNNKTTSKKRKEEGEDEEQEEEIAMGPPKISSDKAEEYLQTMTTQLFGFLSKDSIIINNETLIQILEMIEELGRIDLDAKSRSQRANSIREFRTIERFVDRYSAFLHLLAENKYESRKVAVYSRIIRPRLALVPFPDENNKTSKISTERKRAGELAAFFMIARIERKCSAIELKLNQNVIEMIYNQCPDLQEFRTSIANFICRIVAILPYKYQYDFAQTMHLFSHCKSTGVRQLSIELATSMMFGDIDFSRADPGPIENEEEDEEEKEEEEEEESESDLENDDEENEEERKERRKKRLEREKSPNPEPIERLNAETILYRILYVACNDKTAASRLHGSNSLAKILESEAHREKFIEVSREMNAQKDAKFGEINENLEESLEQAEIAANPSTNNKKSSSKTDFAQEEQAIIQKLKKLKMMNNGEARIEQDTVFMLIRRLAADEKAPVRKSVCASIRAYLTFCDEREKFEKIMGLLETMCRDKMVTVRKQSAEILTELMLSENILFKDVMSSKWLSSLILLLDDNENEVQEHARKLIMRVIAPLLENTSELTWALLETIETSTLHRQYFMTTLKDAANGRLIRQSVMETMKKHLEEGAVNSASAWMVLSQLSVVFKQNVDYAIDSFYSLDLTQSSKLMKYIIHIITNNIRGIERGQRKELCEFMMRRLREFSFHASHSKDLYYCCAKLMDGIGDQATAKEELKQFSEELLVSCFDSIVESFELFSKKEEWKRKSEIQERILIVALNVASEIFLFCPSLVPKHERLAKTLSLIVNCTTGNSLPDVCNPDIPSVHNTRPPTQMSEHRTIDQFSDVVLFGDNVKAAAVLTLANMIIAHDKMLKLMPMFIKQLQHNPSHQIRSNIVVALGDICETYKTDRYSPVLAACLCDPSVIVRRHAINEIARMIASSIFRFSGEVMIRLMLAILDANDDVRNDARLYISEVLQHEIPNFFPKHFVHYMIYLTQAKRMIYNNENRCKRSARIAVYNFVIESLDDRGRFEVKKDICLKVFNAIVNGEFDYSDHNVYSLLDDALLLMASNEMQVKMEVGKNSNENGIEEPSAEVVNAATDFMRTVYLQNYMEHIIPSVLRLREFLNQHRSPLQKKCQFVIRMICLEHKNDMDTILRDNRQLKDEMVFELQRVKQRTEEANRILDEHLKKIIEFNRMQKQQQQQQEGVESGENEEGMEISNGTPKRAQNVSIQGTPMSARQRPLSPKTIKKLRRSIGILMNENQIALNPPQLDETEVPPNEQVEKETEKEKTVQEEEETEVAETVAENQEVEENEKTLVNEEVQGNEPEAEEEAGKAEEEPVESPPRRRKTPQRNQEKEEDEKTVWKKPKLAEESPEEPANTSTANVTLRRKSRRTSQIPEVAQENLENRRKTRQRAETPLIFDETVLKEGRFCSTPIQRRSMADDAEEQQENLNVTFDLNLSAIGKDATRRRRTKKTMADILEAEE</sequence>
<dbReference type="Gene3D" id="1.25.10.10">
    <property type="entry name" value="Leucine-rich Repeat Variant"/>
    <property type="match status" value="2"/>
</dbReference>
<evidence type="ECO:0000256" key="8">
    <source>
        <dbReference type="SAM" id="MobiDB-lite"/>
    </source>
</evidence>
<keyword evidence="5" id="KW-0539">Nucleus</keyword>
<dbReference type="PANTHER" id="PTHR14222">
    <property type="entry name" value="CONDENSIN"/>
    <property type="match status" value="1"/>
</dbReference>
<organism evidence="10 11">
    <name type="scientific">Caenorhabditis angaria</name>
    <dbReference type="NCBI Taxonomy" id="860376"/>
    <lineage>
        <taxon>Eukaryota</taxon>
        <taxon>Metazoa</taxon>
        <taxon>Ecdysozoa</taxon>
        <taxon>Nematoda</taxon>
        <taxon>Chromadorea</taxon>
        <taxon>Rhabditida</taxon>
        <taxon>Rhabditina</taxon>
        <taxon>Rhabditomorpha</taxon>
        <taxon>Rhabditoidea</taxon>
        <taxon>Rhabditidae</taxon>
        <taxon>Peloderinae</taxon>
        <taxon>Caenorhabditis</taxon>
    </lineage>
</organism>
<feature type="compositionally biased region" description="Basic and acidic residues" evidence="8">
    <location>
        <begin position="480"/>
        <end position="490"/>
    </location>
</feature>
<keyword evidence="4" id="KW-0226">DNA condensation</keyword>
<accession>A0A9P1I3F3</accession>
<name>A0A9P1I3F3_9PELO</name>
<protein>
    <recommendedName>
        <fullName evidence="9">Condensin complex subunit 1 C-terminal domain-containing protein</fullName>
    </recommendedName>
</protein>
<evidence type="ECO:0000256" key="7">
    <source>
        <dbReference type="SAM" id="Coils"/>
    </source>
</evidence>
<evidence type="ECO:0000313" key="11">
    <source>
        <dbReference type="Proteomes" id="UP001152747"/>
    </source>
</evidence>
<feature type="compositionally biased region" description="Acidic residues" evidence="8">
    <location>
        <begin position="440"/>
        <end position="469"/>
    </location>
</feature>
<dbReference type="GO" id="GO:0007076">
    <property type="term" value="P:mitotic chromosome condensation"/>
    <property type="evidence" value="ECO:0007669"/>
    <property type="project" value="InterPro"/>
</dbReference>
<keyword evidence="7" id="KW-0175">Coiled coil</keyword>
<feature type="region of interest" description="Disordered" evidence="8">
    <location>
        <begin position="1343"/>
        <end position="1394"/>
    </location>
</feature>
<keyword evidence="2" id="KW-0132">Cell division</keyword>
<dbReference type="GO" id="GO:0000779">
    <property type="term" value="C:condensed chromosome, centromeric region"/>
    <property type="evidence" value="ECO:0007669"/>
    <property type="project" value="TreeGrafter"/>
</dbReference>
<proteinExistence type="predicted"/>
<dbReference type="Proteomes" id="UP001152747">
    <property type="component" value="Unassembled WGS sequence"/>
</dbReference>
<feature type="coiled-coil region" evidence="7">
    <location>
        <begin position="1291"/>
        <end position="1336"/>
    </location>
</feature>
<feature type="compositionally biased region" description="Basic and acidic residues" evidence="8">
    <location>
        <begin position="1428"/>
        <end position="1440"/>
    </location>
</feature>
<dbReference type="Pfam" id="PF12717">
    <property type="entry name" value="Cnd1"/>
    <property type="match status" value="1"/>
</dbReference>
<dbReference type="GO" id="GO:0051301">
    <property type="term" value="P:cell division"/>
    <property type="evidence" value="ECO:0007669"/>
    <property type="project" value="UniProtKB-KW"/>
</dbReference>
<evidence type="ECO:0000256" key="5">
    <source>
        <dbReference type="ARBA" id="ARBA00023242"/>
    </source>
</evidence>
<dbReference type="InterPro" id="IPR016024">
    <property type="entry name" value="ARM-type_fold"/>
</dbReference>
<dbReference type="InterPro" id="IPR032682">
    <property type="entry name" value="Cnd1_C"/>
</dbReference>
<feature type="compositionally biased region" description="Basic and acidic residues" evidence="8">
    <location>
        <begin position="1501"/>
        <end position="1519"/>
    </location>
</feature>
<feature type="domain" description="Condensin complex subunit 1 C-terminal" evidence="9">
    <location>
        <begin position="1037"/>
        <end position="1172"/>
    </location>
</feature>
<feature type="region of interest" description="Disordered" evidence="8">
    <location>
        <begin position="429"/>
        <end position="490"/>
    </location>
</feature>
<evidence type="ECO:0000256" key="1">
    <source>
        <dbReference type="ARBA" id="ARBA00004123"/>
    </source>
</evidence>
<evidence type="ECO:0000256" key="4">
    <source>
        <dbReference type="ARBA" id="ARBA00023067"/>
    </source>
</evidence>
<dbReference type="GO" id="GO:0000796">
    <property type="term" value="C:condensin complex"/>
    <property type="evidence" value="ECO:0007669"/>
    <property type="project" value="TreeGrafter"/>
</dbReference>
<dbReference type="InterPro" id="IPR026971">
    <property type="entry name" value="CND1/NCAPD3"/>
</dbReference>
<keyword evidence="11" id="KW-1185">Reference proteome</keyword>
<gene>
    <name evidence="10" type="ORF">CAMP_LOCUS139</name>
</gene>
<dbReference type="PANTHER" id="PTHR14222:SF1">
    <property type="entry name" value="CONDENSIN-2 COMPLEX SUBUNIT D3"/>
    <property type="match status" value="1"/>
</dbReference>
<dbReference type="GO" id="GO:0010032">
    <property type="term" value="P:meiotic chromosome condensation"/>
    <property type="evidence" value="ECO:0007669"/>
    <property type="project" value="TreeGrafter"/>
</dbReference>
<comment type="caution">
    <text evidence="10">The sequence shown here is derived from an EMBL/GenBank/DDBJ whole genome shotgun (WGS) entry which is preliminary data.</text>
</comment>
<keyword evidence="6" id="KW-0131">Cell cycle</keyword>
<dbReference type="EMBL" id="CANHGI010000001">
    <property type="protein sequence ID" value="CAI5437502.1"/>
    <property type="molecule type" value="Genomic_DNA"/>
</dbReference>
<dbReference type="GO" id="GO:0005634">
    <property type="term" value="C:nucleus"/>
    <property type="evidence" value="ECO:0007669"/>
    <property type="project" value="UniProtKB-SubCell"/>
</dbReference>
<dbReference type="GO" id="GO:0042393">
    <property type="term" value="F:histone binding"/>
    <property type="evidence" value="ECO:0007669"/>
    <property type="project" value="TreeGrafter"/>
</dbReference>
<feature type="compositionally biased region" description="Low complexity" evidence="8">
    <location>
        <begin position="1344"/>
        <end position="1354"/>
    </location>
</feature>
<dbReference type="OrthoDB" id="10263978at2759"/>
<feature type="region of interest" description="Disordered" evidence="8">
    <location>
        <begin position="183"/>
        <end position="207"/>
    </location>
</feature>
<feature type="compositionally biased region" description="Acidic residues" evidence="8">
    <location>
        <begin position="196"/>
        <end position="205"/>
    </location>
</feature>
<comment type="subcellular location">
    <subcellularLocation>
        <location evidence="1">Nucleus</location>
    </subcellularLocation>
</comment>
<keyword evidence="3" id="KW-0498">Mitosis</keyword>
<evidence type="ECO:0000313" key="10">
    <source>
        <dbReference type="EMBL" id="CAI5437502.1"/>
    </source>
</evidence>